<proteinExistence type="predicted"/>
<feature type="signal peptide" evidence="1">
    <location>
        <begin position="1"/>
        <end position="29"/>
    </location>
</feature>
<evidence type="ECO:0000313" key="3">
    <source>
        <dbReference type="Proteomes" id="UP000321514"/>
    </source>
</evidence>
<dbReference type="AlphaFoldDB" id="A0A511TFI1"/>
<dbReference type="STRING" id="1334629.MFUL124B02_22355"/>
<evidence type="ECO:0000256" key="1">
    <source>
        <dbReference type="SAM" id="SignalP"/>
    </source>
</evidence>
<organism evidence="2 3">
    <name type="scientific">Myxococcus fulvus</name>
    <dbReference type="NCBI Taxonomy" id="33"/>
    <lineage>
        <taxon>Bacteria</taxon>
        <taxon>Pseudomonadati</taxon>
        <taxon>Myxococcota</taxon>
        <taxon>Myxococcia</taxon>
        <taxon>Myxococcales</taxon>
        <taxon>Cystobacterineae</taxon>
        <taxon>Myxococcaceae</taxon>
        <taxon>Myxococcus</taxon>
    </lineage>
</organism>
<feature type="chain" id="PRO_5022057344" description="Lipoprotein" evidence="1">
    <location>
        <begin position="30"/>
        <end position="346"/>
    </location>
</feature>
<accession>A0A511TFI1</accession>
<evidence type="ECO:0008006" key="4">
    <source>
        <dbReference type="Google" id="ProtNLM"/>
    </source>
</evidence>
<reference evidence="2 3" key="1">
    <citation type="submission" date="2019-07" db="EMBL/GenBank/DDBJ databases">
        <title>Whole genome shotgun sequence of Myxococcus fulvus NBRC 100333.</title>
        <authorList>
            <person name="Hosoyama A."/>
            <person name="Uohara A."/>
            <person name="Ohji S."/>
            <person name="Ichikawa N."/>
        </authorList>
    </citation>
    <scope>NUCLEOTIDE SEQUENCE [LARGE SCALE GENOMIC DNA]</scope>
    <source>
        <strain evidence="2 3">NBRC 100333</strain>
    </source>
</reference>
<dbReference type="Proteomes" id="UP000321514">
    <property type="component" value="Unassembled WGS sequence"/>
</dbReference>
<sequence>MVALGLRMRAPHLAVLPLLGLLASPPAVAGSTAQVSIASEEDWFASQYTPGGLEVRADVRVFTLYALLNRAGHDAGPVERAHPVPVIRYTPARARVRQVLASAPDAVLTEARAYFAAHPEPVEVYLARVLGGPKAPGRAASLTGLEELLARAEQEWPLTALRAETLPDFRFEQRAWLPLLDAPVQQATRLLGLPEGGPAPRVVVNLLEAEGSVRPVDTGQGWVIVVGPVTRTPDAEPVVRELARGVLSSRLSGRLGARWAGGAAALKDARARGAGEGTVEEYGVALLSRALALTATGAPAGAYEAAGRDGYFGLKTLSRSFEEARPVDAWALDGLARAVPQQAPRK</sequence>
<evidence type="ECO:0000313" key="2">
    <source>
        <dbReference type="EMBL" id="GEN12914.1"/>
    </source>
</evidence>
<protein>
    <recommendedName>
        <fullName evidence="4">Lipoprotein</fullName>
    </recommendedName>
</protein>
<comment type="caution">
    <text evidence="2">The sequence shown here is derived from an EMBL/GenBank/DDBJ whole genome shotgun (WGS) entry which is preliminary data.</text>
</comment>
<gene>
    <name evidence="2" type="ORF">MFU01_79510</name>
</gene>
<keyword evidence="1" id="KW-0732">Signal</keyword>
<dbReference type="EMBL" id="BJXR01000070">
    <property type="protein sequence ID" value="GEN12914.1"/>
    <property type="molecule type" value="Genomic_DNA"/>
</dbReference>
<name>A0A511TFI1_MYXFU</name>